<dbReference type="AlphaFoldDB" id="A0A2U9BZ93"/>
<gene>
    <name evidence="2" type="ORF">SMAX5B_010095</name>
</gene>
<dbReference type="EMBL" id="CP026252">
    <property type="protein sequence ID" value="AWP08492.1"/>
    <property type="molecule type" value="Genomic_DNA"/>
</dbReference>
<organism evidence="2 3">
    <name type="scientific">Scophthalmus maximus</name>
    <name type="common">Turbot</name>
    <name type="synonym">Psetta maxima</name>
    <dbReference type="NCBI Taxonomy" id="52904"/>
    <lineage>
        <taxon>Eukaryota</taxon>
        <taxon>Metazoa</taxon>
        <taxon>Chordata</taxon>
        <taxon>Craniata</taxon>
        <taxon>Vertebrata</taxon>
        <taxon>Euteleostomi</taxon>
        <taxon>Actinopterygii</taxon>
        <taxon>Neopterygii</taxon>
        <taxon>Teleostei</taxon>
        <taxon>Neoteleostei</taxon>
        <taxon>Acanthomorphata</taxon>
        <taxon>Carangaria</taxon>
        <taxon>Pleuronectiformes</taxon>
        <taxon>Pleuronectoidei</taxon>
        <taxon>Scophthalmidae</taxon>
        <taxon>Scophthalmus</taxon>
    </lineage>
</organism>
<dbReference type="Proteomes" id="UP000246464">
    <property type="component" value="Chromosome 10"/>
</dbReference>
<feature type="compositionally biased region" description="Basic and acidic residues" evidence="1">
    <location>
        <begin position="21"/>
        <end position="42"/>
    </location>
</feature>
<feature type="region of interest" description="Disordered" evidence="1">
    <location>
        <begin position="1"/>
        <end position="66"/>
    </location>
</feature>
<proteinExistence type="predicted"/>
<name>A0A2U9BZ93_SCOMX</name>
<evidence type="ECO:0000313" key="2">
    <source>
        <dbReference type="EMBL" id="AWP08492.1"/>
    </source>
</evidence>
<reference evidence="2 3" key="1">
    <citation type="submission" date="2017-12" db="EMBL/GenBank/DDBJ databases">
        <title>Integrating genomic resources of turbot (Scophthalmus maximus) in depth evaluation of genetic and physical mapping variation across individuals.</title>
        <authorList>
            <person name="Martinez P."/>
        </authorList>
    </citation>
    <scope>NUCLEOTIDE SEQUENCE [LARGE SCALE GENOMIC DNA]</scope>
</reference>
<keyword evidence="3" id="KW-1185">Reference proteome</keyword>
<evidence type="ECO:0000256" key="1">
    <source>
        <dbReference type="SAM" id="MobiDB-lite"/>
    </source>
</evidence>
<feature type="compositionally biased region" description="Basic residues" evidence="1">
    <location>
        <begin position="10"/>
        <end position="20"/>
    </location>
</feature>
<evidence type="ECO:0000313" key="3">
    <source>
        <dbReference type="Proteomes" id="UP000246464"/>
    </source>
</evidence>
<protein>
    <submittedName>
        <fullName evidence="2">Uncharacterized protein</fullName>
    </submittedName>
</protein>
<accession>A0A2U9BZ93</accession>
<sequence length="148" mass="17281">MFETNDQKVLRRRRRGRHTRQRSEASRTQAREERDDEPRRAPETGPNRPKRDSARGRRRRVDTASSTGLTFSLRELKDLDDSHCNGDFGNMYQCEDFQSLKKKKTAISPCLLRVAVHIAAPGRSERESCYFAYSLPRLLHLDRDVYTV</sequence>